<dbReference type="VEuPathDB" id="FungiDB:A1Q1_00379"/>
<dbReference type="GO" id="GO:0022857">
    <property type="term" value="F:transmembrane transporter activity"/>
    <property type="evidence" value="ECO:0007669"/>
    <property type="project" value="InterPro"/>
</dbReference>
<evidence type="ECO:0000256" key="6">
    <source>
        <dbReference type="ARBA" id="ARBA00023136"/>
    </source>
</evidence>
<sequence length="589" mass="63015">MPSSDKDAKTHSEPDADRALGVMPNLNQERVETEAVSPGVLRIKAMVAVMTRGDFALLCLGVLLVAYIRNALVMTPFQAAAISSWNAAQQTATISVVYSACAASSQPVWAKMMDYFGRPFVVYASFLFYVVGCIIMAVSSNVETMCGGRAIYVFGYGAQNSGVVGAKTLSNAGWRWGYGIQALVYPAALAPFVVLMTRLILRARKRGTVANIPTTGALLKKKSMWRDILWKADVIGLFLLSAGIALTLIPLTLGGGTSAKWKTAPVLAPFLIGIVVVVPAFIYWETKAPYPMLPFSLLRQRHIVLSLLSGLLSTITGAQQSTYLYFALQVAFGQGVEGATRISKLSTFSSSLTVVVLGLVLMYVRRPKPFAIAGACLYAVAYGLLYHFRGGHDKGTLGGLIAGEVILGIGSGLNQNAVQVGLQAAVRHENLAIITATYFCMFQIGAALGAAITGAIWTNTMEARIRAGLESVNAPNAATLAKQVYGNPLKFIQQYKPGTELRAAVDEAYRSEMRLLCISGLAFSAALVIVSLFIGNPVLTDKRSVEDDDTDDELPNIAGRSPTSSHSDQYAVEDKEVTQQAKAWGGRGA</sequence>
<proteinExistence type="predicted"/>
<keyword evidence="2" id="KW-0813">Transport</keyword>
<accession>J5R2E9</accession>
<dbReference type="PANTHER" id="PTHR23501:SF92">
    <property type="entry name" value="GLUTATHIONE EXCHANGER 1-RELATED"/>
    <property type="match status" value="1"/>
</dbReference>
<evidence type="ECO:0000256" key="1">
    <source>
        <dbReference type="ARBA" id="ARBA00004127"/>
    </source>
</evidence>
<dbReference type="KEGG" id="tasa:A1Q1_00379"/>
<dbReference type="InterPro" id="IPR036259">
    <property type="entry name" value="MFS_trans_sf"/>
</dbReference>
<dbReference type="AlphaFoldDB" id="J5R2E9"/>
<feature type="transmembrane region" description="Helical" evidence="8">
    <location>
        <begin position="45"/>
        <end position="68"/>
    </location>
</feature>
<dbReference type="GO" id="GO:0005886">
    <property type="term" value="C:plasma membrane"/>
    <property type="evidence" value="ECO:0007669"/>
    <property type="project" value="TreeGrafter"/>
</dbReference>
<feature type="transmembrane region" description="Helical" evidence="8">
    <location>
        <begin position="431"/>
        <end position="457"/>
    </location>
</feature>
<feature type="transmembrane region" description="Helical" evidence="8">
    <location>
        <begin position="345"/>
        <end position="363"/>
    </location>
</feature>
<evidence type="ECO:0000313" key="10">
    <source>
        <dbReference type="Proteomes" id="UP000002748"/>
    </source>
</evidence>
<evidence type="ECO:0000256" key="5">
    <source>
        <dbReference type="ARBA" id="ARBA00023065"/>
    </source>
</evidence>
<evidence type="ECO:0000256" key="8">
    <source>
        <dbReference type="SAM" id="Phobius"/>
    </source>
</evidence>
<name>J5R2E9_TRIAS</name>
<dbReference type="Proteomes" id="UP000002748">
    <property type="component" value="Unassembled WGS sequence"/>
</dbReference>
<evidence type="ECO:0000256" key="4">
    <source>
        <dbReference type="ARBA" id="ARBA00022989"/>
    </source>
</evidence>
<feature type="transmembrane region" description="Helical" evidence="8">
    <location>
        <begin position="120"/>
        <end position="139"/>
    </location>
</feature>
<dbReference type="EMBL" id="ALBS01000112">
    <property type="protein sequence ID" value="EJT50358.1"/>
    <property type="molecule type" value="Genomic_DNA"/>
</dbReference>
<reference evidence="9 10" key="1">
    <citation type="journal article" date="2012" name="Eukaryot. Cell">
        <title>Draft genome sequence of CBS 2479, the standard type strain of Trichosporon asahii.</title>
        <authorList>
            <person name="Yang R.Y."/>
            <person name="Li H.T."/>
            <person name="Zhu H."/>
            <person name="Zhou G.P."/>
            <person name="Wang M."/>
            <person name="Wang L."/>
        </authorList>
    </citation>
    <scope>NUCLEOTIDE SEQUENCE [LARGE SCALE GENOMIC DNA]</scope>
    <source>
        <strain evidence="10">ATCC 90039 / CBS 2479 / JCM 2466 / KCTC 7840 / NCYC 2677 / UAMH 7654</strain>
    </source>
</reference>
<keyword evidence="3 8" id="KW-0812">Transmembrane</keyword>
<dbReference type="OrthoDB" id="2241241at2759"/>
<feature type="transmembrane region" description="Helical" evidence="8">
    <location>
        <begin position="178"/>
        <end position="201"/>
    </location>
</feature>
<organism evidence="9 10">
    <name type="scientific">Trichosporon asahii var. asahii (strain ATCC 90039 / CBS 2479 / JCM 2466 / KCTC 7840 / NBRC 103889/ NCYC 2677 / UAMH 7654)</name>
    <name type="common">Yeast</name>
    <dbReference type="NCBI Taxonomy" id="1186058"/>
    <lineage>
        <taxon>Eukaryota</taxon>
        <taxon>Fungi</taxon>
        <taxon>Dikarya</taxon>
        <taxon>Basidiomycota</taxon>
        <taxon>Agaricomycotina</taxon>
        <taxon>Tremellomycetes</taxon>
        <taxon>Trichosporonales</taxon>
        <taxon>Trichosporonaceae</taxon>
        <taxon>Trichosporon</taxon>
    </lineage>
</organism>
<feature type="transmembrane region" description="Helical" evidence="8">
    <location>
        <begin position="228"/>
        <end position="251"/>
    </location>
</feature>
<dbReference type="SUPFAM" id="SSF103473">
    <property type="entry name" value="MFS general substrate transporter"/>
    <property type="match status" value="1"/>
</dbReference>
<evidence type="ECO:0000256" key="3">
    <source>
        <dbReference type="ARBA" id="ARBA00022692"/>
    </source>
</evidence>
<dbReference type="InterPro" id="IPR010573">
    <property type="entry name" value="MFS_Str1/Tri12-like"/>
</dbReference>
<dbReference type="GO" id="GO:0012505">
    <property type="term" value="C:endomembrane system"/>
    <property type="evidence" value="ECO:0007669"/>
    <property type="project" value="UniProtKB-SubCell"/>
</dbReference>
<feature type="region of interest" description="Disordered" evidence="7">
    <location>
        <begin position="1"/>
        <end position="24"/>
    </location>
</feature>
<gene>
    <name evidence="9" type="ORF">A1Q1_00379</name>
</gene>
<dbReference type="PANTHER" id="PTHR23501">
    <property type="entry name" value="MAJOR FACILITATOR SUPERFAMILY"/>
    <property type="match status" value="1"/>
</dbReference>
<dbReference type="HOGENOM" id="CLU_012970_2_2_1"/>
<evidence type="ECO:0000256" key="2">
    <source>
        <dbReference type="ARBA" id="ARBA00022448"/>
    </source>
</evidence>
<keyword evidence="5" id="KW-0406">Ion transport</keyword>
<dbReference type="Gene3D" id="1.20.1720.10">
    <property type="entry name" value="Multidrug resistance protein D"/>
    <property type="match status" value="1"/>
</dbReference>
<comment type="caution">
    <text evidence="9">The sequence shown here is derived from an EMBL/GenBank/DDBJ whole genome shotgun (WGS) entry which is preliminary data.</text>
</comment>
<dbReference type="GO" id="GO:0006811">
    <property type="term" value="P:monoatomic ion transport"/>
    <property type="evidence" value="ECO:0007669"/>
    <property type="project" value="UniProtKB-KW"/>
</dbReference>
<feature type="transmembrane region" description="Helical" evidence="8">
    <location>
        <begin position="515"/>
        <end position="534"/>
    </location>
</feature>
<feature type="compositionally biased region" description="Basic and acidic residues" evidence="7">
    <location>
        <begin position="1"/>
        <end position="18"/>
    </location>
</feature>
<feature type="transmembrane region" description="Helical" evidence="8">
    <location>
        <begin position="263"/>
        <end position="284"/>
    </location>
</feature>
<dbReference type="GeneID" id="25983893"/>
<feature type="transmembrane region" description="Helical" evidence="8">
    <location>
        <begin position="304"/>
        <end position="325"/>
    </location>
</feature>
<evidence type="ECO:0000313" key="9">
    <source>
        <dbReference type="EMBL" id="EJT50358.1"/>
    </source>
</evidence>
<dbReference type="RefSeq" id="XP_014181503.1">
    <property type="nucleotide sequence ID" value="XM_014326028.1"/>
</dbReference>
<keyword evidence="4 8" id="KW-1133">Transmembrane helix</keyword>
<dbReference type="Pfam" id="PF06609">
    <property type="entry name" value="TRI12"/>
    <property type="match status" value="1"/>
</dbReference>
<feature type="transmembrane region" description="Helical" evidence="8">
    <location>
        <begin position="370"/>
        <end position="388"/>
    </location>
</feature>
<dbReference type="Gene3D" id="1.20.1250.20">
    <property type="entry name" value="MFS general substrate transporter like domains"/>
    <property type="match status" value="1"/>
</dbReference>
<feature type="region of interest" description="Disordered" evidence="7">
    <location>
        <begin position="544"/>
        <end position="589"/>
    </location>
</feature>
<keyword evidence="6 8" id="KW-0472">Membrane</keyword>
<protein>
    <submittedName>
        <fullName evidence="9">Siderochrome-iron (Ferrioxamine) uptake transporter</fullName>
    </submittedName>
</protein>
<evidence type="ECO:0000256" key="7">
    <source>
        <dbReference type="SAM" id="MobiDB-lite"/>
    </source>
</evidence>
<comment type="subcellular location">
    <subcellularLocation>
        <location evidence="1">Endomembrane system</location>
        <topology evidence="1">Multi-pass membrane protein</topology>
    </subcellularLocation>
</comment>